<proteinExistence type="inferred from homology"/>
<keyword evidence="16" id="KW-0675">Receptor</keyword>
<evidence type="ECO:0000259" key="14">
    <source>
        <dbReference type="Pfam" id="PF00593"/>
    </source>
</evidence>
<feature type="domain" description="TonB-dependent receptor plug" evidence="15">
    <location>
        <begin position="42"/>
        <end position="149"/>
    </location>
</feature>
<keyword evidence="9 11" id="KW-0472">Membrane</keyword>
<dbReference type="RefSeq" id="WP_368376450.1">
    <property type="nucleotide sequence ID" value="NZ_JBFRYB010000001.1"/>
</dbReference>
<evidence type="ECO:0000313" key="17">
    <source>
        <dbReference type="Proteomes" id="UP001557484"/>
    </source>
</evidence>
<evidence type="ECO:0000256" key="8">
    <source>
        <dbReference type="ARBA" id="ARBA00023077"/>
    </source>
</evidence>
<dbReference type="InterPro" id="IPR039426">
    <property type="entry name" value="TonB-dep_rcpt-like"/>
</dbReference>
<dbReference type="PANTHER" id="PTHR32552:SF81">
    <property type="entry name" value="TONB-DEPENDENT OUTER MEMBRANE RECEPTOR"/>
    <property type="match status" value="1"/>
</dbReference>
<accession>A0ABV3TYD9</accession>
<dbReference type="Proteomes" id="UP001557484">
    <property type="component" value="Unassembled WGS sequence"/>
</dbReference>
<keyword evidence="3 11" id="KW-1134">Transmembrane beta strand</keyword>
<keyword evidence="10 11" id="KW-0998">Cell outer membrane</keyword>
<reference evidence="16 17" key="1">
    <citation type="journal article" date="2011" name="Int. J. Syst. Evol. Microbiol.">
        <title>Zhongshania antarctica gen. nov., sp. nov. and Zhongshania guokunii sp. nov., gammaproteobacteria respectively isolated from coastal attached (fast) ice and surface seawater of the Antarctic.</title>
        <authorList>
            <person name="Li H.J."/>
            <person name="Zhang X.Y."/>
            <person name="Chen C.X."/>
            <person name="Zhang Y.J."/>
            <person name="Gao Z.M."/>
            <person name="Yu Y."/>
            <person name="Chen X.L."/>
            <person name="Chen B."/>
            <person name="Zhang Y.Z."/>
        </authorList>
    </citation>
    <scope>NUCLEOTIDE SEQUENCE [LARGE SCALE GENOMIC DNA]</scope>
    <source>
        <strain evidence="16 17">R06B22</strain>
    </source>
</reference>
<evidence type="ECO:0000256" key="2">
    <source>
        <dbReference type="ARBA" id="ARBA00022448"/>
    </source>
</evidence>
<keyword evidence="2 11" id="KW-0813">Transport</keyword>
<dbReference type="SUPFAM" id="SSF56935">
    <property type="entry name" value="Porins"/>
    <property type="match status" value="1"/>
</dbReference>
<dbReference type="PROSITE" id="PS52016">
    <property type="entry name" value="TONB_DEPENDENT_REC_3"/>
    <property type="match status" value="1"/>
</dbReference>
<comment type="subcellular location">
    <subcellularLocation>
        <location evidence="1 11">Cell outer membrane</location>
        <topology evidence="1 11">Multi-pass membrane protein</topology>
    </subcellularLocation>
</comment>
<evidence type="ECO:0000256" key="9">
    <source>
        <dbReference type="ARBA" id="ARBA00023136"/>
    </source>
</evidence>
<evidence type="ECO:0000256" key="4">
    <source>
        <dbReference type="ARBA" id="ARBA00022496"/>
    </source>
</evidence>
<evidence type="ECO:0000256" key="11">
    <source>
        <dbReference type="PROSITE-ProRule" id="PRU01360"/>
    </source>
</evidence>
<keyword evidence="13" id="KW-0732">Signal</keyword>
<organism evidence="16 17">
    <name type="scientific">Zhongshania arctica</name>
    <dbReference type="NCBI Taxonomy" id="3238302"/>
    <lineage>
        <taxon>Bacteria</taxon>
        <taxon>Pseudomonadati</taxon>
        <taxon>Pseudomonadota</taxon>
        <taxon>Gammaproteobacteria</taxon>
        <taxon>Cellvibrionales</taxon>
        <taxon>Spongiibacteraceae</taxon>
        <taxon>Zhongshania</taxon>
    </lineage>
</organism>
<dbReference type="InterPro" id="IPR000531">
    <property type="entry name" value="Beta-barrel_TonB"/>
</dbReference>
<evidence type="ECO:0000256" key="10">
    <source>
        <dbReference type="ARBA" id="ARBA00023237"/>
    </source>
</evidence>
<evidence type="ECO:0000256" key="6">
    <source>
        <dbReference type="ARBA" id="ARBA00023004"/>
    </source>
</evidence>
<evidence type="ECO:0000256" key="7">
    <source>
        <dbReference type="ARBA" id="ARBA00023065"/>
    </source>
</evidence>
<dbReference type="InterPro" id="IPR036942">
    <property type="entry name" value="Beta-barrel_TonB_sf"/>
</dbReference>
<feature type="chain" id="PRO_5047419171" evidence="13">
    <location>
        <begin position="26"/>
        <end position="777"/>
    </location>
</feature>
<dbReference type="InterPro" id="IPR012910">
    <property type="entry name" value="Plug_dom"/>
</dbReference>
<keyword evidence="6" id="KW-0408">Iron</keyword>
<keyword evidence="8 12" id="KW-0798">TonB box</keyword>
<feature type="signal peptide" evidence="13">
    <location>
        <begin position="1"/>
        <end position="25"/>
    </location>
</feature>
<keyword evidence="7" id="KW-0406">Ion transport</keyword>
<keyword evidence="17" id="KW-1185">Reference proteome</keyword>
<evidence type="ECO:0000256" key="1">
    <source>
        <dbReference type="ARBA" id="ARBA00004571"/>
    </source>
</evidence>
<gene>
    <name evidence="16" type="ORF">AB4875_12830</name>
</gene>
<dbReference type="Gene3D" id="2.40.170.20">
    <property type="entry name" value="TonB-dependent receptor, beta-barrel domain"/>
    <property type="match status" value="1"/>
</dbReference>
<keyword evidence="5 11" id="KW-0812">Transmembrane</keyword>
<dbReference type="PANTHER" id="PTHR32552">
    <property type="entry name" value="FERRICHROME IRON RECEPTOR-RELATED"/>
    <property type="match status" value="1"/>
</dbReference>
<keyword evidence="4" id="KW-0410">Iron transport</keyword>
<evidence type="ECO:0000259" key="15">
    <source>
        <dbReference type="Pfam" id="PF07715"/>
    </source>
</evidence>
<dbReference type="EMBL" id="JBFRYB010000001">
    <property type="protein sequence ID" value="MEX1666370.1"/>
    <property type="molecule type" value="Genomic_DNA"/>
</dbReference>
<evidence type="ECO:0000313" key="16">
    <source>
        <dbReference type="EMBL" id="MEX1666370.1"/>
    </source>
</evidence>
<dbReference type="Pfam" id="PF00593">
    <property type="entry name" value="TonB_dep_Rec_b-barrel"/>
    <property type="match status" value="1"/>
</dbReference>
<evidence type="ECO:0000256" key="3">
    <source>
        <dbReference type="ARBA" id="ARBA00022452"/>
    </source>
</evidence>
<name>A0ABV3TYD9_9GAMM</name>
<evidence type="ECO:0000256" key="5">
    <source>
        <dbReference type="ARBA" id="ARBA00022692"/>
    </source>
</evidence>
<dbReference type="Pfam" id="PF07715">
    <property type="entry name" value="Plug"/>
    <property type="match status" value="1"/>
</dbReference>
<evidence type="ECO:0000256" key="12">
    <source>
        <dbReference type="RuleBase" id="RU003357"/>
    </source>
</evidence>
<protein>
    <submittedName>
        <fullName evidence="16">TonB-dependent receptor</fullName>
    </submittedName>
</protein>
<feature type="domain" description="TonB-dependent receptor-like beta-barrel" evidence="14">
    <location>
        <begin position="260"/>
        <end position="740"/>
    </location>
</feature>
<comment type="similarity">
    <text evidence="11 12">Belongs to the TonB-dependent receptor family.</text>
</comment>
<comment type="caution">
    <text evidence="16">The sequence shown here is derived from an EMBL/GenBank/DDBJ whole genome shotgun (WGS) entry which is preliminary data.</text>
</comment>
<evidence type="ECO:0000256" key="13">
    <source>
        <dbReference type="SAM" id="SignalP"/>
    </source>
</evidence>
<sequence length="777" mass="84814">MIVTFKNTLLLATALTAANISLASARIIEEVIVTAQKTSQSLQDVPISVSAVTGDALRDANISTLSELAVQLPNVNFASEGQRNEQVYIRGFGTNPFNPSFESSVGLVQDEVFYGRAPYFSELPFDVERIEVLRGPQGTLFGKNTVAGVFSLTSRGISEDLQLYMEAGISEHGGTKFEIGAGGMVSDRVGVRVSALNARHDGQLYNYFIDRDEDSFEYSAARLKMLFLLSDNAELELTALTGATDSNFWPNQLYILGDDTREYLQDFDPNIEGDGFDYSMSANTPGTADKDTNTFAAKLSIDLTEATGAEQLDMTVVLASTDMQVTTLADLDGSPADIATIFVDDDYQQYTLEWRFSGRTGAPFGLGEGVDFVTGLYLFKSDYVFHGGFVQGEDAADFILSDDAAQLAGDLALAIPALYALTLTQRDQRYDLNFDRTSESASLFGQFTWRLTDTISVTPGLRMNRETKQADVAGTLSCESIVPVVGGLAPCTFGLVLGANTYELNDQERSVNDFSPKLSLMYAPNDEINFYSTMSVGFKSGGYNALSFSGEQLTYDDETARTIEFGSKGRFFDRSLSLNAAVFYTEFEDLQVLAFNGVFFDVRNAATAVSKGLELDWQWLSPWEAFSLSGALGLLDSYYTSYPGAPSPVADGQDAEQDLAGREVAYAPESSLTVSPKLEIPLGDNLGIQTVLDIVYNGDKYTDTDLDENTKVPANTKLNLRISLGHISRSWAVTVGMKNLTDERTLNAVTDVPFFPGTYYALQAPGREYFASLRLDI</sequence>